<dbReference type="GO" id="GO:0005634">
    <property type="term" value="C:nucleus"/>
    <property type="evidence" value="ECO:0007669"/>
    <property type="project" value="TreeGrafter"/>
</dbReference>
<evidence type="ECO:0000313" key="1">
    <source>
        <dbReference type="Ensembl" id="ENSXMAP00000028276.1"/>
    </source>
</evidence>
<protein>
    <submittedName>
        <fullName evidence="1">AFG2 interacting ribosome maturation factor</fullName>
    </submittedName>
</protein>
<accession>A0A3B5QDB9</accession>
<name>A0A3B5QDB9_XIPMA</name>
<dbReference type="InterPro" id="IPR029159">
    <property type="entry name" value="CA109-like"/>
</dbReference>
<reference evidence="1" key="3">
    <citation type="submission" date="2025-08" db="UniProtKB">
        <authorList>
            <consortium name="Ensembl"/>
        </authorList>
    </citation>
    <scope>IDENTIFICATION</scope>
    <source>
        <strain evidence="1">JP 163 A</strain>
    </source>
</reference>
<dbReference type="FunCoup" id="A0A3B5QDB9">
    <property type="interactions" value="1562"/>
</dbReference>
<dbReference type="STRING" id="8083.ENSXMAP00000028276"/>
<dbReference type="PANTHER" id="PTHR16234:SF5">
    <property type="entry name" value="AFG2-INTERACTING RIBOSOME MATURATION FACTOR"/>
    <property type="match status" value="1"/>
</dbReference>
<dbReference type="OMA" id="AWERIMQ"/>
<dbReference type="GeneTree" id="ENSGT00390000008551"/>
<dbReference type="Ensembl" id="ENSXMAT00000035665.1">
    <property type="protein sequence ID" value="ENSXMAP00000028276.1"/>
    <property type="gene ID" value="ENSXMAG00000007033.2"/>
</dbReference>
<reference evidence="2" key="2">
    <citation type="journal article" date="2013" name="Nat. Genet.">
        <title>The genome of the platyfish, Xiphophorus maculatus, provides insights into evolutionary adaptation and several complex traits.</title>
        <authorList>
            <person name="Schartl M."/>
            <person name="Walter R.B."/>
            <person name="Shen Y."/>
            <person name="Garcia T."/>
            <person name="Catchen J."/>
            <person name="Amores A."/>
            <person name="Braasch I."/>
            <person name="Chalopin D."/>
            <person name="Volff J.N."/>
            <person name="Lesch K.P."/>
            <person name="Bisazza A."/>
            <person name="Minx P."/>
            <person name="Hillier L."/>
            <person name="Wilson R.K."/>
            <person name="Fuerstenberg S."/>
            <person name="Boore J."/>
            <person name="Searle S."/>
            <person name="Postlethwait J.H."/>
            <person name="Warren W.C."/>
        </authorList>
    </citation>
    <scope>NUCLEOTIDE SEQUENCE [LARGE SCALE GENOMIC DNA]</scope>
    <source>
        <strain evidence="2">JP 163 A</strain>
    </source>
</reference>
<sequence>LRRVGPKRGVGAVRRSFVALRDQRAAWRSVLEECDPLMESLGNLGEQMNALSRVRVSDTPLRAFPDLQERLQFQLLQAVDLLLQRLRDRMSCLQSIRDSVGGHVSAALQLYQDSADGLDVAVATQRSSVAPSLADMLEWLQDAERFYRRFLQRKTLLLTLRRDDRAQLEGAAKAWRSLDSPDAEQQITGEVITHLSHEPMAGRYYIKSASPICEMD</sequence>
<dbReference type="Pfam" id="PF15011">
    <property type="entry name" value="CA109-like"/>
    <property type="match status" value="1"/>
</dbReference>
<evidence type="ECO:0000313" key="2">
    <source>
        <dbReference type="Proteomes" id="UP000002852"/>
    </source>
</evidence>
<organism evidence="1 2">
    <name type="scientific">Xiphophorus maculatus</name>
    <name type="common">Southern platyfish</name>
    <name type="synonym">Platypoecilus maculatus</name>
    <dbReference type="NCBI Taxonomy" id="8083"/>
    <lineage>
        <taxon>Eukaryota</taxon>
        <taxon>Metazoa</taxon>
        <taxon>Chordata</taxon>
        <taxon>Craniata</taxon>
        <taxon>Vertebrata</taxon>
        <taxon>Euteleostomi</taxon>
        <taxon>Actinopterygii</taxon>
        <taxon>Neopterygii</taxon>
        <taxon>Teleostei</taxon>
        <taxon>Neoteleostei</taxon>
        <taxon>Acanthomorphata</taxon>
        <taxon>Ovalentaria</taxon>
        <taxon>Atherinomorphae</taxon>
        <taxon>Cyprinodontiformes</taxon>
        <taxon>Poeciliidae</taxon>
        <taxon>Poeciliinae</taxon>
        <taxon>Xiphophorus</taxon>
    </lineage>
</organism>
<proteinExistence type="predicted"/>
<dbReference type="AlphaFoldDB" id="A0A3B5QDB9"/>
<keyword evidence="2" id="KW-1185">Reference proteome</keyword>
<reference evidence="1" key="4">
    <citation type="submission" date="2025-09" db="UniProtKB">
        <authorList>
            <consortium name="Ensembl"/>
        </authorList>
    </citation>
    <scope>IDENTIFICATION</scope>
    <source>
        <strain evidence="1">JP 163 A</strain>
    </source>
</reference>
<dbReference type="Proteomes" id="UP000002852">
    <property type="component" value="Unassembled WGS sequence"/>
</dbReference>
<reference evidence="2" key="1">
    <citation type="submission" date="2012-01" db="EMBL/GenBank/DDBJ databases">
        <authorList>
            <person name="Walter R."/>
            <person name="Schartl M."/>
            <person name="Warren W."/>
        </authorList>
    </citation>
    <scope>NUCLEOTIDE SEQUENCE [LARGE SCALE GENOMIC DNA]</scope>
    <source>
        <strain evidence="2">JP 163 A</strain>
    </source>
</reference>
<dbReference type="InParanoid" id="A0A3B5QDB9"/>
<dbReference type="PANTHER" id="PTHR16234">
    <property type="entry name" value="SIMILAR TO HYPOTHETICAL PROTEIN FLJ20508"/>
    <property type="match status" value="1"/>
</dbReference>
<dbReference type="GO" id="GO:0005737">
    <property type="term" value="C:cytoplasm"/>
    <property type="evidence" value="ECO:0007669"/>
    <property type="project" value="TreeGrafter"/>
</dbReference>